<evidence type="ECO:0000313" key="3">
    <source>
        <dbReference type="Proteomes" id="UP000244924"/>
    </source>
</evidence>
<dbReference type="NCBIfam" id="TIGR03831">
    <property type="entry name" value="YgiT_finger"/>
    <property type="match status" value="1"/>
</dbReference>
<evidence type="ECO:0000313" key="2">
    <source>
        <dbReference type="EMBL" id="SPH18798.1"/>
    </source>
</evidence>
<dbReference type="AlphaFoldDB" id="A0A2R8B887"/>
<organism evidence="2 3">
    <name type="scientific">Albidovulum aquaemixtae</name>
    <dbReference type="NCBI Taxonomy" id="1542388"/>
    <lineage>
        <taxon>Bacteria</taxon>
        <taxon>Pseudomonadati</taxon>
        <taxon>Pseudomonadota</taxon>
        <taxon>Alphaproteobacteria</taxon>
        <taxon>Rhodobacterales</taxon>
        <taxon>Paracoccaceae</taxon>
        <taxon>Albidovulum</taxon>
    </lineage>
</organism>
<dbReference type="InterPro" id="IPR022453">
    <property type="entry name" value="Znf_MqsA-type"/>
</dbReference>
<name>A0A2R8B887_9RHOB</name>
<dbReference type="Proteomes" id="UP000244924">
    <property type="component" value="Unassembled WGS sequence"/>
</dbReference>
<proteinExistence type="predicted"/>
<dbReference type="CDD" id="cd12870">
    <property type="entry name" value="MqsA"/>
    <property type="match status" value="1"/>
</dbReference>
<keyword evidence="3" id="KW-1185">Reference proteome</keyword>
<evidence type="ECO:0008006" key="4">
    <source>
        <dbReference type="Google" id="ProtNLM"/>
    </source>
</evidence>
<gene>
    <name evidence="2" type="ORF">DEA8626_02343</name>
</gene>
<reference evidence="2 3" key="1">
    <citation type="submission" date="2018-03" db="EMBL/GenBank/DDBJ databases">
        <authorList>
            <person name="Keele B.F."/>
        </authorList>
    </citation>
    <scope>NUCLEOTIDE SEQUENCE [LARGE SCALE GENOMIC DNA]</scope>
    <source>
        <strain evidence="2 3">CECT 8626</strain>
    </source>
</reference>
<sequence>MPSSAEADRRAKPQAAEPKVPAAEAPRCESCGTGRLALDNVRTALWSGERLVVVEDVPALVCTHCGEQFYEDETAMRLDMLRGGGFPTGSAAREMVVPVFKFSTPRNSEG</sequence>
<feature type="region of interest" description="Disordered" evidence="1">
    <location>
        <begin position="1"/>
        <end position="26"/>
    </location>
</feature>
<dbReference type="EMBL" id="OMOQ01000001">
    <property type="protein sequence ID" value="SPH18798.1"/>
    <property type="molecule type" value="Genomic_DNA"/>
</dbReference>
<accession>A0A2R8B887</accession>
<protein>
    <recommendedName>
        <fullName evidence="4">YgiT-type zinc finger domain-containing protein</fullName>
    </recommendedName>
</protein>
<dbReference type="Gene3D" id="3.10.20.860">
    <property type="match status" value="1"/>
</dbReference>
<evidence type="ECO:0000256" key="1">
    <source>
        <dbReference type="SAM" id="MobiDB-lite"/>
    </source>
</evidence>
<dbReference type="RefSeq" id="WP_219929187.1">
    <property type="nucleotide sequence ID" value="NZ_OMOQ01000001.1"/>
</dbReference>
<feature type="compositionally biased region" description="Low complexity" evidence="1">
    <location>
        <begin position="13"/>
        <end position="25"/>
    </location>
</feature>
<feature type="compositionally biased region" description="Basic and acidic residues" evidence="1">
    <location>
        <begin position="1"/>
        <end position="11"/>
    </location>
</feature>